<evidence type="ECO:0000313" key="3">
    <source>
        <dbReference type="EMBL" id="ESO06430.1"/>
    </source>
</evidence>
<feature type="compositionally biased region" description="Low complexity" evidence="1">
    <location>
        <begin position="229"/>
        <end position="249"/>
    </location>
</feature>
<evidence type="ECO:0000256" key="1">
    <source>
        <dbReference type="SAM" id="MobiDB-lite"/>
    </source>
</evidence>
<reference evidence="5" key="1">
    <citation type="submission" date="2012-12" db="EMBL/GenBank/DDBJ databases">
        <authorList>
            <person name="Hellsten U."/>
            <person name="Grimwood J."/>
            <person name="Chapman J.A."/>
            <person name="Shapiro H."/>
            <person name="Aerts A."/>
            <person name="Otillar R.P."/>
            <person name="Terry A.Y."/>
            <person name="Boore J.L."/>
            <person name="Simakov O."/>
            <person name="Marletaz F."/>
            <person name="Cho S.-J."/>
            <person name="Edsinger-Gonzales E."/>
            <person name="Havlak P."/>
            <person name="Kuo D.-H."/>
            <person name="Larsson T."/>
            <person name="Lv J."/>
            <person name="Arendt D."/>
            <person name="Savage R."/>
            <person name="Osoegawa K."/>
            <person name="de Jong P."/>
            <person name="Lindberg D.R."/>
            <person name="Seaver E.C."/>
            <person name="Weisblat D.A."/>
            <person name="Putnam N.H."/>
            <person name="Grigoriev I.V."/>
            <person name="Rokhsar D.S."/>
        </authorList>
    </citation>
    <scope>NUCLEOTIDE SEQUENCE</scope>
</reference>
<reference evidence="3 5" key="2">
    <citation type="journal article" date="2013" name="Nature">
        <title>Insights into bilaterian evolution from three spiralian genomes.</title>
        <authorList>
            <person name="Simakov O."/>
            <person name="Marletaz F."/>
            <person name="Cho S.J."/>
            <person name="Edsinger-Gonzales E."/>
            <person name="Havlak P."/>
            <person name="Hellsten U."/>
            <person name="Kuo D.H."/>
            <person name="Larsson T."/>
            <person name="Lv J."/>
            <person name="Arendt D."/>
            <person name="Savage R."/>
            <person name="Osoegawa K."/>
            <person name="de Jong P."/>
            <person name="Grimwood J."/>
            <person name="Chapman J.A."/>
            <person name="Shapiro H."/>
            <person name="Aerts A."/>
            <person name="Otillar R.P."/>
            <person name="Terry A.Y."/>
            <person name="Boore J.L."/>
            <person name="Grigoriev I.V."/>
            <person name="Lindberg D.R."/>
            <person name="Seaver E.C."/>
            <person name="Weisblat D.A."/>
            <person name="Putnam N.H."/>
            <person name="Rokhsar D.S."/>
        </authorList>
    </citation>
    <scope>NUCLEOTIDE SEQUENCE</scope>
</reference>
<feature type="region of interest" description="Disordered" evidence="1">
    <location>
        <begin position="312"/>
        <end position="340"/>
    </location>
</feature>
<dbReference type="EMBL" id="KB096324">
    <property type="protein sequence ID" value="ESO06430.1"/>
    <property type="molecule type" value="Genomic_DNA"/>
</dbReference>
<feature type="compositionally biased region" description="Low complexity" evidence="1">
    <location>
        <begin position="375"/>
        <end position="403"/>
    </location>
</feature>
<feature type="region of interest" description="Disordered" evidence="1">
    <location>
        <begin position="375"/>
        <end position="430"/>
    </location>
</feature>
<feature type="chain" id="PRO_5010980004" evidence="2">
    <location>
        <begin position="17"/>
        <end position="473"/>
    </location>
</feature>
<evidence type="ECO:0000313" key="5">
    <source>
        <dbReference type="Proteomes" id="UP000015101"/>
    </source>
</evidence>
<feature type="region of interest" description="Disordered" evidence="1">
    <location>
        <begin position="219"/>
        <end position="259"/>
    </location>
</feature>
<feature type="compositionally biased region" description="Polar residues" evidence="1">
    <location>
        <begin position="219"/>
        <end position="228"/>
    </location>
</feature>
<sequence>MREIIVTLFTAAAASAATSAASKATSAAAASTSATATGAKRGKFKNILSLPYLYSKSVVVQITNQNEINDDDDADDDDEFDGYENTRVETNGVNEYGINDEEIENAHQGRHFLDDDDASQSDADYNSAGTGAYAKKSELRVIENEIIIDKDLAKKKAAPVNVDNAEDNCTSNIVNFTDLFITNQLQMSRTVTTTASTSNSNFSNVNVLKLNHEASISINSPAQTSSRPSNSCTTSISTSSLRSPSFSGTQTETTPSTLHSLRNEALTLLVAPLQTMKSSPTALTDEFFNSLQTTNSQDDKIDKNVRIVNQSSSLYSSSSSSSLSPSRRNSKTGACDNSAGYSFAGMRMVGEMERRSLPLDDKRISRDENINDIFGDDNNNNNFYNNNDNIKNTNTSKNNNVTNEDVEKRRIKFSDGQHSENGESSRNDVDRKNISSEFCRNYDVNNRHADECQSLMNDDDEDDGYCLSLAVKS</sequence>
<protein>
    <submittedName>
        <fullName evidence="3 4">Uncharacterized protein</fullName>
    </submittedName>
</protein>
<gene>
    <name evidence="4" type="primary">20198820</name>
    <name evidence="3" type="ORF">HELRODRAFT_160599</name>
</gene>
<dbReference type="CTD" id="20198820"/>
<dbReference type="Proteomes" id="UP000015101">
    <property type="component" value="Unassembled WGS sequence"/>
</dbReference>
<feature type="compositionally biased region" description="Low complexity" evidence="1">
    <location>
        <begin position="312"/>
        <end position="326"/>
    </location>
</feature>
<dbReference type="InParanoid" id="T1EQH0"/>
<dbReference type="RefSeq" id="XP_009015798.1">
    <property type="nucleotide sequence ID" value="XM_009017550.1"/>
</dbReference>
<proteinExistence type="predicted"/>
<keyword evidence="5" id="KW-1185">Reference proteome</keyword>
<feature type="compositionally biased region" description="Basic and acidic residues" evidence="1">
    <location>
        <begin position="405"/>
        <end position="430"/>
    </location>
</feature>
<name>T1EQH0_HELRO</name>
<dbReference type="EMBL" id="AMQM01000632">
    <property type="status" value="NOT_ANNOTATED_CDS"/>
    <property type="molecule type" value="Genomic_DNA"/>
</dbReference>
<dbReference type="GeneID" id="20198820"/>
<feature type="signal peptide" evidence="2">
    <location>
        <begin position="1"/>
        <end position="16"/>
    </location>
</feature>
<organism evidence="4 5">
    <name type="scientific">Helobdella robusta</name>
    <name type="common">Californian leech</name>
    <dbReference type="NCBI Taxonomy" id="6412"/>
    <lineage>
        <taxon>Eukaryota</taxon>
        <taxon>Metazoa</taxon>
        <taxon>Spiralia</taxon>
        <taxon>Lophotrochozoa</taxon>
        <taxon>Annelida</taxon>
        <taxon>Clitellata</taxon>
        <taxon>Hirudinea</taxon>
        <taxon>Rhynchobdellida</taxon>
        <taxon>Glossiphoniidae</taxon>
        <taxon>Helobdella</taxon>
    </lineage>
</organism>
<evidence type="ECO:0000313" key="4">
    <source>
        <dbReference type="EnsemblMetazoa" id="HelroP160599"/>
    </source>
</evidence>
<feature type="compositionally biased region" description="Polar residues" evidence="1">
    <location>
        <begin position="250"/>
        <end position="259"/>
    </location>
</feature>
<dbReference type="AlphaFoldDB" id="T1EQH0"/>
<accession>T1EQH0</accession>
<dbReference type="EnsemblMetazoa" id="HelroT160599">
    <property type="protein sequence ID" value="HelroP160599"/>
    <property type="gene ID" value="HelroG160599"/>
</dbReference>
<evidence type="ECO:0000256" key="2">
    <source>
        <dbReference type="SAM" id="SignalP"/>
    </source>
</evidence>
<reference evidence="4" key="3">
    <citation type="submission" date="2015-06" db="UniProtKB">
        <authorList>
            <consortium name="EnsemblMetazoa"/>
        </authorList>
    </citation>
    <scope>IDENTIFICATION</scope>
</reference>
<dbReference type="HOGENOM" id="CLU_577823_0_0_1"/>
<dbReference type="KEGG" id="hro:HELRODRAFT_160599"/>
<keyword evidence="2" id="KW-0732">Signal</keyword>